<dbReference type="Proteomes" id="UP000239590">
    <property type="component" value="Unassembled WGS sequence"/>
</dbReference>
<name>A0A2S7IIN4_9BACT</name>
<dbReference type="OrthoDB" id="978691at2"/>
<keyword evidence="2" id="KW-1185">Reference proteome</keyword>
<proteinExistence type="predicted"/>
<evidence type="ECO:0000313" key="1">
    <source>
        <dbReference type="EMBL" id="PQA56125.1"/>
    </source>
</evidence>
<evidence type="ECO:0000313" key="2">
    <source>
        <dbReference type="Proteomes" id="UP000239590"/>
    </source>
</evidence>
<gene>
    <name evidence="1" type="ORF">C5O19_17360</name>
</gene>
<evidence type="ECO:0008006" key="3">
    <source>
        <dbReference type="Google" id="ProtNLM"/>
    </source>
</evidence>
<dbReference type="EMBL" id="PTRA01000003">
    <property type="protein sequence ID" value="PQA56125.1"/>
    <property type="molecule type" value="Genomic_DNA"/>
</dbReference>
<dbReference type="RefSeq" id="WP_104714678.1">
    <property type="nucleotide sequence ID" value="NZ_PTRA01000003.1"/>
</dbReference>
<sequence>MRIALEHMPDHARLWVYQADRSLSTAEQKAIQQQLEASFEEWAAHGQPLTNAVQIVEGRFVLLAVDEKAYAASGCSIDASTRIISQIGQQAGINFFDRSIVFRTPQGIDSVDGLKGKSAVKAGTIQPHTILFNNQVKTVGEFRTQWEVPAAESWMKRFFNLVVS</sequence>
<comment type="caution">
    <text evidence="1">The sequence shown here is derived from an EMBL/GenBank/DDBJ whole genome shotgun (WGS) entry which is preliminary data.</text>
</comment>
<accession>A0A2S7IIN4</accession>
<dbReference type="AlphaFoldDB" id="A0A2S7IIN4"/>
<protein>
    <recommendedName>
        <fullName evidence="3">ABC transporter ATPase</fullName>
    </recommendedName>
</protein>
<reference evidence="2" key="1">
    <citation type="submission" date="2018-02" db="EMBL/GenBank/DDBJ databases">
        <title>Genome sequencing of Solimonas sp. HR-BB.</title>
        <authorList>
            <person name="Lee Y."/>
            <person name="Jeon C.O."/>
        </authorList>
    </citation>
    <scope>NUCLEOTIDE SEQUENCE [LARGE SCALE GENOMIC DNA]</scope>
    <source>
        <strain evidence="2">HR-U</strain>
    </source>
</reference>
<organism evidence="1 2">
    <name type="scientific">Siphonobacter curvatus</name>
    <dbReference type="NCBI Taxonomy" id="2094562"/>
    <lineage>
        <taxon>Bacteria</taxon>
        <taxon>Pseudomonadati</taxon>
        <taxon>Bacteroidota</taxon>
        <taxon>Cytophagia</taxon>
        <taxon>Cytophagales</taxon>
        <taxon>Cytophagaceae</taxon>
        <taxon>Siphonobacter</taxon>
    </lineage>
</organism>